<reference evidence="1" key="1">
    <citation type="submission" date="2021-11" db="EMBL/GenBank/DDBJ databases">
        <title>Description of novel Flavobacterium species.</title>
        <authorList>
            <person name="Saticioglu I.B."/>
            <person name="Ay H."/>
            <person name="Altun S."/>
            <person name="Duman M."/>
        </authorList>
    </citation>
    <scope>NUCLEOTIDE SEQUENCE</scope>
    <source>
        <strain evidence="1">F-126</strain>
    </source>
</reference>
<proteinExistence type="predicted"/>
<comment type="caution">
    <text evidence="1">The sequence shown here is derived from an EMBL/GenBank/DDBJ whole genome shotgun (WGS) entry which is preliminary data.</text>
</comment>
<dbReference type="EMBL" id="JAJJMN010000002">
    <property type="protein sequence ID" value="MCC9020088.1"/>
    <property type="molecule type" value="Genomic_DNA"/>
</dbReference>
<evidence type="ECO:0000313" key="2">
    <source>
        <dbReference type="Proteomes" id="UP001430700"/>
    </source>
</evidence>
<evidence type="ECO:0000313" key="1">
    <source>
        <dbReference type="EMBL" id="MCC9020088.1"/>
    </source>
</evidence>
<organism evidence="1 2">
    <name type="scientific">Flavobacterium lipolyticum</name>
    <dbReference type="NCBI Taxonomy" id="2893754"/>
    <lineage>
        <taxon>Bacteria</taxon>
        <taxon>Pseudomonadati</taxon>
        <taxon>Bacteroidota</taxon>
        <taxon>Flavobacteriia</taxon>
        <taxon>Flavobacteriales</taxon>
        <taxon>Flavobacteriaceae</taxon>
        <taxon>Flavobacterium</taxon>
    </lineage>
</organism>
<dbReference type="RefSeq" id="WP_230001344.1">
    <property type="nucleotide sequence ID" value="NZ_JAJJMN010000002.1"/>
</dbReference>
<gene>
    <name evidence="1" type="ORF">LNQ34_20175</name>
</gene>
<name>A0ABS8M5J5_9FLAO</name>
<accession>A0ABS8M5J5</accession>
<sequence>MEHPTFERAQSGPLANHFNVEDLFLAGVTFGGMHTHKWFIENSRVHASMIVDYITSK</sequence>
<dbReference type="Proteomes" id="UP001430700">
    <property type="component" value="Unassembled WGS sequence"/>
</dbReference>
<keyword evidence="2" id="KW-1185">Reference proteome</keyword>
<protein>
    <submittedName>
        <fullName evidence="1">Uncharacterized protein</fullName>
    </submittedName>
</protein>